<evidence type="ECO:0008006" key="7">
    <source>
        <dbReference type="Google" id="ProtNLM"/>
    </source>
</evidence>
<dbReference type="InterPro" id="IPR006867">
    <property type="entry name" value="DUF632"/>
</dbReference>
<gene>
    <name evidence="5" type="primary">LOC101763037</name>
    <name evidence="4" type="ORF">SETIT_2G082300v2</name>
</gene>
<dbReference type="HOGENOM" id="CLU_010985_5_1_1"/>
<organism evidence="5 6">
    <name type="scientific">Setaria italica</name>
    <name type="common">Foxtail millet</name>
    <name type="synonym">Panicum italicum</name>
    <dbReference type="NCBI Taxonomy" id="4555"/>
    <lineage>
        <taxon>Eukaryota</taxon>
        <taxon>Viridiplantae</taxon>
        <taxon>Streptophyta</taxon>
        <taxon>Embryophyta</taxon>
        <taxon>Tracheophyta</taxon>
        <taxon>Spermatophyta</taxon>
        <taxon>Magnoliopsida</taxon>
        <taxon>Liliopsida</taxon>
        <taxon>Poales</taxon>
        <taxon>Poaceae</taxon>
        <taxon>PACMAD clade</taxon>
        <taxon>Panicoideae</taxon>
        <taxon>Panicodae</taxon>
        <taxon>Paniceae</taxon>
        <taxon>Cenchrinae</taxon>
        <taxon>Setaria</taxon>
    </lineage>
</organism>
<reference evidence="4 6" key="1">
    <citation type="journal article" date="2012" name="Nat. Biotechnol.">
        <title>Reference genome sequence of the model plant Setaria.</title>
        <authorList>
            <person name="Bennetzen J.L."/>
            <person name="Schmutz J."/>
            <person name="Wang H."/>
            <person name="Percifield R."/>
            <person name="Hawkins J."/>
            <person name="Pontaroli A.C."/>
            <person name="Estep M."/>
            <person name="Feng L."/>
            <person name="Vaughn J.N."/>
            <person name="Grimwood J."/>
            <person name="Jenkins J."/>
            <person name="Barry K."/>
            <person name="Lindquist E."/>
            <person name="Hellsten U."/>
            <person name="Deshpande S."/>
            <person name="Wang X."/>
            <person name="Wu X."/>
            <person name="Mitros T."/>
            <person name="Triplett J."/>
            <person name="Yang X."/>
            <person name="Ye C.Y."/>
            <person name="Mauro-Herrera M."/>
            <person name="Wang L."/>
            <person name="Li P."/>
            <person name="Sharma M."/>
            <person name="Sharma R."/>
            <person name="Ronald P.C."/>
            <person name="Panaud O."/>
            <person name="Kellogg E.A."/>
            <person name="Brutnell T.P."/>
            <person name="Doust A.N."/>
            <person name="Tuskan G.A."/>
            <person name="Rokhsar D."/>
            <person name="Devos K.M."/>
        </authorList>
    </citation>
    <scope>NUCLEOTIDE SEQUENCE [LARGE SCALE GENOMIC DNA]</scope>
    <source>
        <strain evidence="6">cv. Yugu1</strain>
        <strain evidence="4">Yugu1</strain>
    </source>
</reference>
<feature type="compositionally biased region" description="Pro residues" evidence="1">
    <location>
        <begin position="244"/>
        <end position="260"/>
    </location>
</feature>
<protein>
    <recommendedName>
        <fullName evidence="7">DUF632 domain-containing protein</fullName>
    </recommendedName>
</protein>
<feature type="domain" description="DUF630" evidence="3">
    <location>
        <begin position="1"/>
        <end position="60"/>
    </location>
</feature>
<keyword evidence="6" id="KW-1185">Reference proteome</keyword>
<feature type="region of interest" description="Disordered" evidence="1">
    <location>
        <begin position="644"/>
        <end position="665"/>
    </location>
</feature>
<proteinExistence type="predicted"/>
<evidence type="ECO:0000313" key="4">
    <source>
        <dbReference type="EMBL" id="RCV10070.1"/>
    </source>
</evidence>
<feature type="compositionally biased region" description="Basic and acidic residues" evidence="1">
    <location>
        <begin position="163"/>
        <end position="172"/>
    </location>
</feature>
<dbReference type="Pfam" id="PF04783">
    <property type="entry name" value="DUF630"/>
    <property type="match status" value="1"/>
</dbReference>
<dbReference type="EMBL" id="CM003529">
    <property type="protein sequence ID" value="RCV10070.1"/>
    <property type="molecule type" value="Genomic_DNA"/>
</dbReference>
<dbReference type="OrthoDB" id="674656at2759"/>
<dbReference type="Gramene" id="KQL22989">
    <property type="protein sequence ID" value="KQL22989"/>
    <property type="gene ID" value="SETIT_029050mg"/>
</dbReference>
<sequence>MGCGPSKEDAEGGAASRCRERKHLLRAAVQARHALAGAHAGHAAALRNVGAALSDYAAGEADRHDAAVVPRSASAAAALGAAAHPGAAAAPAALKALPPPPLDAVLPPPPPPLPPGAEDAAAPLQRSMSAPDIPLQPNIRKARSGEAPIMEEEEGEGEGGDDDAPRRRRGEDDPQLQPPPPPPPANAPPPSRSPPPVPDRKPAPQEGDSFTQYIFGPSDAVPVPRPTLDPGAETSWAAERRDPAPPPPPPETDEQPPLPPETVAEGKKLAVEPVARRAAKASRKAEGKKARIAMVAPQPVRLGDVLRKLDEHFLKASEGAHEVSKMLEAARMHYHSNFADTRGFVDHSARVMQVITWNRSFKGIPQPENVKNELDDDEWETHATVLDKLLAWEKKLCHEVKEFEVIKVTYQRKLAVLNRKKQRGVSSSSIEKTKSIVSHLHTKYIVDSQTIESTVAEINRLRDQQLYPKLLELVKGLSHMWDIMYAHHKAQLRIITELKSSDIMVAARETSEQHHERTVQLWSIVQEWHAQFDKFMTYQKEYVGSLYSWIKLNVIPIDADLKPNSSQPHETTPPIKRLLHAWHDILEKLPDNDAKKAIHTFAEVVHTILVQQEDELKLRIKIEETRRDLEKKRRQFDDWAQKNWDRGASIPDGNNPGRADPAGERKAVVDRVENALKDLEDQYKTQCKVVRDKSLNLLRSNLPELFRAVSDFSLQSAGYFKGLWSIAQTNDQLDD</sequence>
<feature type="compositionally biased region" description="Acidic residues" evidence="1">
    <location>
        <begin position="149"/>
        <end position="162"/>
    </location>
</feature>
<dbReference type="Pfam" id="PF04782">
    <property type="entry name" value="DUF632"/>
    <property type="match status" value="1"/>
</dbReference>
<feature type="compositionally biased region" description="Pro residues" evidence="1">
    <location>
        <begin position="176"/>
        <end position="197"/>
    </location>
</feature>
<feature type="region of interest" description="Disordered" evidence="1">
    <location>
        <begin position="80"/>
        <end position="268"/>
    </location>
</feature>
<dbReference type="RefSeq" id="XP_004955806.3">
    <property type="nucleotide sequence ID" value="XM_004955749.3"/>
</dbReference>
<dbReference type="PANTHER" id="PTHR21450">
    <property type="entry name" value="PROTEIN ALTERED PHOSPHATE STARVATION RESPONSE 1"/>
    <property type="match status" value="1"/>
</dbReference>
<dbReference type="InterPro" id="IPR006868">
    <property type="entry name" value="DUF630"/>
</dbReference>
<evidence type="ECO:0000259" key="2">
    <source>
        <dbReference type="Pfam" id="PF04782"/>
    </source>
</evidence>
<dbReference type="OMA" id="RCRERKH"/>
<dbReference type="EMBL" id="AGNK02000751">
    <property type="status" value="NOT_ANNOTATED_CDS"/>
    <property type="molecule type" value="Genomic_DNA"/>
</dbReference>
<name>K3ZR20_SETIT</name>
<dbReference type="EnsemblPlants" id="KQL22989">
    <property type="protein sequence ID" value="KQL22989"/>
    <property type="gene ID" value="SETIT_029050mg"/>
</dbReference>
<dbReference type="STRING" id="4555.K3ZR20"/>
<reference evidence="5" key="3">
    <citation type="submission" date="2018-08" db="UniProtKB">
        <authorList>
            <consortium name="EnsemblPlants"/>
        </authorList>
    </citation>
    <scope>IDENTIFICATION</scope>
    <source>
        <strain evidence="5">Yugu1</strain>
    </source>
</reference>
<dbReference type="GeneID" id="101763037"/>
<feature type="compositionally biased region" description="Low complexity" evidence="1">
    <location>
        <begin position="80"/>
        <end position="96"/>
    </location>
</feature>
<dbReference type="PANTHER" id="PTHR21450:SF59">
    <property type="entry name" value="PROTEIN, PUTATIVE_ 48652-45869-RELATED"/>
    <property type="match status" value="1"/>
</dbReference>
<feature type="compositionally biased region" description="Pro residues" evidence="1">
    <location>
        <begin position="97"/>
        <end position="115"/>
    </location>
</feature>
<dbReference type="KEGG" id="sita:101763037"/>
<reference evidence="4" key="2">
    <citation type="submission" date="2015-07" db="EMBL/GenBank/DDBJ databases">
        <authorList>
            <person name="Noorani M."/>
        </authorList>
    </citation>
    <scope>NUCLEOTIDE SEQUENCE</scope>
    <source>
        <strain evidence="4">Yugu1</strain>
    </source>
</reference>
<feature type="domain" description="DUF632" evidence="2">
    <location>
        <begin position="304"/>
        <end position="606"/>
    </location>
</feature>
<evidence type="ECO:0000259" key="3">
    <source>
        <dbReference type="Pfam" id="PF04783"/>
    </source>
</evidence>
<evidence type="ECO:0000313" key="6">
    <source>
        <dbReference type="Proteomes" id="UP000004995"/>
    </source>
</evidence>
<evidence type="ECO:0000313" key="5">
    <source>
        <dbReference type="EnsemblPlants" id="KQL22989"/>
    </source>
</evidence>
<dbReference type="Proteomes" id="UP000004995">
    <property type="component" value="Unassembled WGS sequence"/>
</dbReference>
<evidence type="ECO:0000256" key="1">
    <source>
        <dbReference type="SAM" id="MobiDB-lite"/>
    </source>
</evidence>
<dbReference type="eggNOG" id="ENOG502QQXC">
    <property type="taxonomic scope" value="Eukaryota"/>
</dbReference>
<dbReference type="AlphaFoldDB" id="K3ZR20"/>
<accession>K3ZR20</accession>